<dbReference type="PANTHER" id="PTHR12486:SF5">
    <property type="entry name" value="ADENOSINE 5'-MONOPHOSPHORAMIDASE HINT3"/>
    <property type="match status" value="1"/>
</dbReference>
<feature type="domain" description="HIT" evidence="8">
    <location>
        <begin position="36"/>
        <end position="143"/>
    </location>
</feature>
<proteinExistence type="inferred from homology"/>
<protein>
    <recommendedName>
        <fullName evidence="5">Adenosine 5'-monophosphoramidase HINT3</fullName>
    </recommendedName>
    <alternativeName>
        <fullName evidence="6">Histidine triad nucleotide-binding protein 3</fullName>
    </alternativeName>
</protein>
<dbReference type="EMBL" id="CAXIEN010000164">
    <property type="protein sequence ID" value="CAL1283149.1"/>
    <property type="molecule type" value="Genomic_DNA"/>
</dbReference>
<evidence type="ECO:0000256" key="1">
    <source>
        <dbReference type="ARBA" id="ARBA00022741"/>
    </source>
</evidence>
<comment type="similarity">
    <text evidence="4">Belongs to the HINT family.</text>
</comment>
<dbReference type="InterPro" id="IPR036265">
    <property type="entry name" value="HIT-like_sf"/>
</dbReference>
<dbReference type="Gene3D" id="3.30.428.10">
    <property type="entry name" value="HIT-like"/>
    <property type="match status" value="1"/>
</dbReference>
<evidence type="ECO:0000313" key="9">
    <source>
        <dbReference type="EMBL" id="CAL1283149.1"/>
    </source>
</evidence>
<evidence type="ECO:0000256" key="4">
    <source>
        <dbReference type="ARBA" id="ARBA00025764"/>
    </source>
</evidence>
<dbReference type="PANTHER" id="PTHR12486">
    <property type="entry name" value="APRATAXIN-RELATED"/>
    <property type="match status" value="1"/>
</dbReference>
<evidence type="ECO:0000256" key="7">
    <source>
        <dbReference type="PROSITE-ProRule" id="PRU00464"/>
    </source>
</evidence>
<comment type="catalytic activity">
    <reaction evidence="3">
        <text>adenosine 5'-phosphoramidate + H2O = NH4(+) + AMP</text>
        <dbReference type="Rhea" id="RHEA:67916"/>
        <dbReference type="ChEBI" id="CHEBI:15377"/>
        <dbReference type="ChEBI" id="CHEBI:28938"/>
        <dbReference type="ChEBI" id="CHEBI:57890"/>
        <dbReference type="ChEBI" id="CHEBI:456215"/>
    </reaction>
</comment>
<dbReference type="InterPro" id="IPR011146">
    <property type="entry name" value="HIT-like"/>
</dbReference>
<gene>
    <name evidence="9" type="ORF">LARSCL_LOCUS12432</name>
</gene>
<dbReference type="AlphaFoldDB" id="A0AAV2AGJ4"/>
<dbReference type="SUPFAM" id="SSF54197">
    <property type="entry name" value="HIT-like"/>
    <property type="match status" value="1"/>
</dbReference>
<evidence type="ECO:0000256" key="3">
    <source>
        <dbReference type="ARBA" id="ARBA00024472"/>
    </source>
</evidence>
<evidence type="ECO:0000256" key="5">
    <source>
        <dbReference type="ARBA" id="ARBA00039802"/>
    </source>
</evidence>
<name>A0AAV2AGJ4_9ARAC</name>
<reference evidence="9 10" key="1">
    <citation type="submission" date="2024-04" db="EMBL/GenBank/DDBJ databases">
        <authorList>
            <person name="Rising A."/>
            <person name="Reimegard J."/>
            <person name="Sonavane S."/>
            <person name="Akerstrom W."/>
            <person name="Nylinder S."/>
            <person name="Hedman E."/>
            <person name="Kallberg Y."/>
        </authorList>
    </citation>
    <scope>NUCLEOTIDE SEQUENCE [LARGE SCALE GENOMIC DNA]</scope>
</reference>
<dbReference type="Pfam" id="PF11969">
    <property type="entry name" value="DcpS_C"/>
    <property type="match status" value="1"/>
</dbReference>
<sequence>MKKLVDLHSVPAIREYIEPNIIQEIPPEFNLQRKCVFCDIAHGDDPKTDLLYKDDNFVAFRNITPAATHHYLIIPKDHIKDGVNLGLHHIPMLQQMENIAYEVLKQQGALAMPSRVGYHWPPFISVPHLHLHVIAPEKELSIRPRILFQPGTRWFLTTKEVIAKIRSKHMMSSL</sequence>
<comment type="caution">
    <text evidence="9">The sequence shown here is derived from an EMBL/GenBank/DDBJ whole genome shotgun (WGS) entry which is preliminary data.</text>
</comment>
<evidence type="ECO:0000313" key="10">
    <source>
        <dbReference type="Proteomes" id="UP001497382"/>
    </source>
</evidence>
<dbReference type="GO" id="GO:0000166">
    <property type="term" value="F:nucleotide binding"/>
    <property type="evidence" value="ECO:0007669"/>
    <property type="project" value="UniProtKB-KW"/>
</dbReference>
<dbReference type="GO" id="GO:0016787">
    <property type="term" value="F:hydrolase activity"/>
    <property type="evidence" value="ECO:0007669"/>
    <property type="project" value="UniProtKB-KW"/>
</dbReference>
<dbReference type="Proteomes" id="UP001497382">
    <property type="component" value="Unassembled WGS sequence"/>
</dbReference>
<keyword evidence="1" id="KW-0547">Nucleotide-binding</keyword>
<dbReference type="PROSITE" id="PS51084">
    <property type="entry name" value="HIT_2"/>
    <property type="match status" value="1"/>
</dbReference>
<keyword evidence="10" id="KW-1185">Reference proteome</keyword>
<evidence type="ECO:0000256" key="2">
    <source>
        <dbReference type="ARBA" id="ARBA00022801"/>
    </source>
</evidence>
<accession>A0AAV2AGJ4</accession>
<evidence type="ECO:0000256" key="6">
    <source>
        <dbReference type="ARBA" id="ARBA00042361"/>
    </source>
</evidence>
<evidence type="ECO:0000259" key="8">
    <source>
        <dbReference type="PROSITE" id="PS51084"/>
    </source>
</evidence>
<keyword evidence="2" id="KW-0378">Hydrolase</keyword>
<organism evidence="9 10">
    <name type="scientific">Larinioides sclopetarius</name>
    <dbReference type="NCBI Taxonomy" id="280406"/>
    <lineage>
        <taxon>Eukaryota</taxon>
        <taxon>Metazoa</taxon>
        <taxon>Ecdysozoa</taxon>
        <taxon>Arthropoda</taxon>
        <taxon>Chelicerata</taxon>
        <taxon>Arachnida</taxon>
        <taxon>Araneae</taxon>
        <taxon>Araneomorphae</taxon>
        <taxon>Entelegynae</taxon>
        <taxon>Araneoidea</taxon>
        <taxon>Araneidae</taxon>
        <taxon>Larinioides</taxon>
    </lineage>
</organism>
<feature type="short sequence motif" description="Histidine triad motif" evidence="7">
    <location>
        <begin position="128"/>
        <end position="132"/>
    </location>
</feature>